<dbReference type="PANTHER" id="PTHR34261:SF1">
    <property type="entry name" value="TUBULIN POLYMERIZATION-PROMOTING PROTEIN"/>
    <property type="match status" value="1"/>
</dbReference>
<evidence type="ECO:0000313" key="3">
    <source>
        <dbReference type="RefSeq" id="XP_030076405.1"/>
    </source>
</evidence>
<dbReference type="PANTHER" id="PTHR34261">
    <property type="entry name" value="APC REGULATOR OF WNT-SIGNALING PATHWAY-RELATED"/>
    <property type="match status" value="1"/>
</dbReference>
<dbReference type="OrthoDB" id="8913316at2759"/>
<accession>A0A6P7ZAR0</accession>
<sequence length="429" mass="49696">MELGMRSGLVLMLTLTIALNLQSANGKTFISYLGENCIDKCMISGSQFKCEIKSDDQFNYHYCSPQQGVDYQGRACKVDHPCDKHGLNYFWCYVKDGSPLNSWGYCGFIRDDFNHITSTYSLPCKDECSKRNDMYFWCETGKKWDYCSPAQNVDYKGERCKSDHPCGKYGESYTWCHLEKGSWDKCGLVELKIVSHRTSKYGAICLGECRKEGTDYFWCETVRGWDKCSPLPDVTYKNVPCRADHSCDLHGQSYYWCYTDDSWDYCGPVEENECAYERVSTRKRAISEFVLICHDTGNQRETHFLVDNTDDLIEAGSFEYEAQLMIAHWNNGLLLPQSRSQILISDEGHLRLDLQGFTNTGGIRHRNYQIQINEQRRPGTSTSIAQVLIPDNVDLPERYIRRAFVESMHRRARIIIRVQPFCREQQPYC</sequence>
<dbReference type="AlphaFoldDB" id="A0A6P7ZAR0"/>
<dbReference type="KEGG" id="muo:115481433"/>
<dbReference type="RefSeq" id="XP_030076405.1">
    <property type="nucleotide sequence ID" value="XM_030220545.1"/>
</dbReference>
<keyword evidence="2" id="KW-1185">Reference proteome</keyword>
<evidence type="ECO:0000313" key="4">
    <source>
        <dbReference type="RefSeq" id="XP_030076412.1"/>
    </source>
</evidence>
<dbReference type="RefSeq" id="XP_030076422.1">
    <property type="nucleotide sequence ID" value="XM_030220562.1"/>
</dbReference>
<evidence type="ECO:0000313" key="2">
    <source>
        <dbReference type="Proteomes" id="UP000515156"/>
    </source>
</evidence>
<feature type="signal peptide" evidence="1">
    <location>
        <begin position="1"/>
        <end position="26"/>
    </location>
</feature>
<evidence type="ECO:0000256" key="1">
    <source>
        <dbReference type="SAM" id="SignalP"/>
    </source>
</evidence>
<name>A0A6P7ZAR0_9AMPH</name>
<evidence type="ECO:0000313" key="5">
    <source>
        <dbReference type="RefSeq" id="XP_030076422.1"/>
    </source>
</evidence>
<reference evidence="3 4" key="1">
    <citation type="submission" date="2025-04" db="UniProtKB">
        <authorList>
            <consortium name="RefSeq"/>
        </authorList>
    </citation>
    <scope>IDENTIFICATION</scope>
</reference>
<keyword evidence="1" id="KW-0732">Signal</keyword>
<dbReference type="RefSeq" id="XP_030076412.1">
    <property type="nucleotide sequence ID" value="XM_030220552.1"/>
</dbReference>
<dbReference type="GeneID" id="115481433"/>
<dbReference type="InterPro" id="IPR053358">
    <property type="entry name" value="Diff-assoc_signaling"/>
</dbReference>
<protein>
    <submittedName>
        <fullName evidence="3 4">Uncharacterized protein LOC115481433</fullName>
    </submittedName>
</protein>
<organism evidence="2 5">
    <name type="scientific">Microcaecilia unicolor</name>
    <dbReference type="NCBI Taxonomy" id="1415580"/>
    <lineage>
        <taxon>Eukaryota</taxon>
        <taxon>Metazoa</taxon>
        <taxon>Chordata</taxon>
        <taxon>Craniata</taxon>
        <taxon>Vertebrata</taxon>
        <taxon>Euteleostomi</taxon>
        <taxon>Amphibia</taxon>
        <taxon>Gymnophiona</taxon>
        <taxon>Siphonopidae</taxon>
        <taxon>Microcaecilia</taxon>
    </lineage>
</organism>
<proteinExistence type="predicted"/>
<feature type="chain" id="PRO_5044652608" evidence="1">
    <location>
        <begin position="27"/>
        <end position="429"/>
    </location>
</feature>
<dbReference type="Proteomes" id="UP000515156">
    <property type="component" value="Chromosome 1"/>
</dbReference>
<gene>
    <name evidence="3 4 5" type="primary">LOC115481433</name>
</gene>